<protein>
    <submittedName>
        <fullName evidence="1">Uncharacterized protein</fullName>
    </submittedName>
</protein>
<keyword evidence="2" id="KW-1185">Reference proteome</keyword>
<accession>A0A7K0C8W4</accession>
<gene>
    <name evidence="1" type="ORF">ACRB68_79550</name>
</gene>
<dbReference type="AlphaFoldDB" id="A0A7K0C8W4"/>
<proteinExistence type="predicted"/>
<dbReference type="RefSeq" id="WP_153542170.1">
    <property type="nucleotide sequence ID" value="NZ_WEGH01000008.1"/>
</dbReference>
<sequence length="116" mass="13624">MDDLEFLRREFAAEEGSFLAGLRPDMVWDKAAFTRLEQAMRRVCAAYEGHDELPRWLVEGFWACSDGVRDWTGHPAFPRPAPEDYYNNAIERLFDLQYWFVMGESPYLPGTPWEEL</sequence>
<dbReference type="Proteomes" id="UP000487268">
    <property type="component" value="Unassembled WGS sequence"/>
</dbReference>
<dbReference type="EMBL" id="WEGH01000008">
    <property type="protein sequence ID" value="MQY09826.1"/>
    <property type="molecule type" value="Genomic_DNA"/>
</dbReference>
<organism evidence="1 2">
    <name type="scientific">Actinomadura macrotermitis</name>
    <dbReference type="NCBI Taxonomy" id="2585200"/>
    <lineage>
        <taxon>Bacteria</taxon>
        <taxon>Bacillati</taxon>
        <taxon>Actinomycetota</taxon>
        <taxon>Actinomycetes</taxon>
        <taxon>Streptosporangiales</taxon>
        <taxon>Thermomonosporaceae</taxon>
        <taxon>Actinomadura</taxon>
    </lineage>
</organism>
<comment type="caution">
    <text evidence="1">The sequence shown here is derived from an EMBL/GenBank/DDBJ whole genome shotgun (WGS) entry which is preliminary data.</text>
</comment>
<evidence type="ECO:0000313" key="1">
    <source>
        <dbReference type="EMBL" id="MQY09826.1"/>
    </source>
</evidence>
<dbReference type="OrthoDB" id="1442100at2"/>
<evidence type="ECO:0000313" key="2">
    <source>
        <dbReference type="Proteomes" id="UP000487268"/>
    </source>
</evidence>
<name>A0A7K0C8W4_9ACTN</name>
<reference evidence="1 2" key="1">
    <citation type="submission" date="2019-10" db="EMBL/GenBank/DDBJ databases">
        <title>Actinomadura rubteroloni sp. nov. and Actinomadura macrotermitis sp. nov., isolated from the gut of fungus growing-termite Macrotermes natalensis.</title>
        <authorList>
            <person name="Benndorf R."/>
            <person name="Martin K."/>
            <person name="Kuefner M."/>
            <person name="De Beer W."/>
            <person name="Kaster A.-K."/>
            <person name="Vollmers J."/>
            <person name="Poulsen M."/>
            <person name="Beemelmanns C."/>
        </authorList>
    </citation>
    <scope>NUCLEOTIDE SEQUENCE [LARGE SCALE GENOMIC DNA]</scope>
    <source>
        <strain evidence="1 2">RB68</strain>
    </source>
</reference>